<dbReference type="AlphaFoldDB" id="A0A438DMD8"/>
<dbReference type="Proteomes" id="UP000288805">
    <property type="component" value="Unassembled WGS sequence"/>
</dbReference>
<protein>
    <submittedName>
        <fullName evidence="1">Uncharacterized protein</fullName>
    </submittedName>
</protein>
<dbReference type="EMBL" id="QGNW01001568">
    <property type="protein sequence ID" value="RVW36613.1"/>
    <property type="molecule type" value="Genomic_DNA"/>
</dbReference>
<comment type="caution">
    <text evidence="1">The sequence shown here is derived from an EMBL/GenBank/DDBJ whole genome shotgun (WGS) entry which is preliminary data.</text>
</comment>
<accession>A0A438DMD8</accession>
<organism evidence="1 2">
    <name type="scientific">Vitis vinifera</name>
    <name type="common">Grape</name>
    <dbReference type="NCBI Taxonomy" id="29760"/>
    <lineage>
        <taxon>Eukaryota</taxon>
        <taxon>Viridiplantae</taxon>
        <taxon>Streptophyta</taxon>
        <taxon>Embryophyta</taxon>
        <taxon>Tracheophyta</taxon>
        <taxon>Spermatophyta</taxon>
        <taxon>Magnoliopsida</taxon>
        <taxon>eudicotyledons</taxon>
        <taxon>Gunneridae</taxon>
        <taxon>Pentapetalae</taxon>
        <taxon>rosids</taxon>
        <taxon>Vitales</taxon>
        <taxon>Vitaceae</taxon>
        <taxon>Viteae</taxon>
        <taxon>Vitis</taxon>
    </lineage>
</organism>
<proteinExistence type="predicted"/>
<name>A0A438DMD8_VITVI</name>
<gene>
    <name evidence="1" type="ORF">CK203_072888</name>
</gene>
<sequence length="609" mass="68077">MGSRPPLRCQVFGPMLKRQVRLITYAKNLEDLTGLIFQSESLMSPGHRFRLALWEKRILSFLVPELTHLCLDGIIPDRYHVCLRQPRGLGLERDTWRGTPHNAPLIRLPLFSQVADGLRQNGLSISSGLFECFGTRVTWSAMMGSIHQGWSLDVAPLQEAFPGDLSLGFFFPLCTFVLVAYVTGSSSPSPLSSISLFPASSILVRECSFLTPGMGRVIDLDNCVVSRRFPHSLELLRQNKVLLPPAEAEFWALFHIPDNIPIHLIDDDALSSTDQSNNVMYFTKEQFVARLRLSLLSFFKQFLHFTQIPPTFLHPIIVRVLMGYSILNMLFQLDLSLLKILFVYTIKMSQKERFSLFSHIPSLQLVTSLLDSGKGRANGHVLVSGPWSGSSEGPDIVFSPQCSLEIPSLFRGVGEKTSGRDTEVSSDCWSFGFQFYCSASSSTVRLSIEKRNEHAARAVWRARAPPPTFSFSPSASSSSSSSTSSSKLETWVDWVVLPIICEEEEEEKGMTSNLRVKFRERQCKHLFKSIDVNLIPSKKACLKPACSKPVSVPPPVPVPSTIAVEIILKLDEKLSSADDTIKANPFVHQQRNSNTKRESAIFGYSMDLD</sequence>
<reference evidence="1 2" key="1">
    <citation type="journal article" date="2018" name="PLoS Genet.">
        <title>Population sequencing reveals clonal diversity and ancestral inbreeding in the grapevine cultivar Chardonnay.</title>
        <authorList>
            <person name="Roach M.J."/>
            <person name="Johnson D.L."/>
            <person name="Bohlmann J."/>
            <person name="van Vuuren H.J."/>
            <person name="Jones S.J."/>
            <person name="Pretorius I.S."/>
            <person name="Schmidt S.A."/>
            <person name="Borneman A.R."/>
        </authorList>
    </citation>
    <scope>NUCLEOTIDE SEQUENCE [LARGE SCALE GENOMIC DNA]</scope>
    <source>
        <strain evidence="2">cv. Chardonnay</strain>
        <tissue evidence="1">Leaf</tissue>
    </source>
</reference>
<evidence type="ECO:0000313" key="2">
    <source>
        <dbReference type="Proteomes" id="UP000288805"/>
    </source>
</evidence>
<evidence type="ECO:0000313" key="1">
    <source>
        <dbReference type="EMBL" id="RVW36613.1"/>
    </source>
</evidence>